<gene>
    <name evidence="2" type="ORF">SAMN04488128_10760</name>
</gene>
<dbReference type="SUPFAM" id="SSF51735">
    <property type="entry name" value="NAD(P)-binding Rossmann-fold domains"/>
    <property type="match status" value="1"/>
</dbReference>
<dbReference type="STRING" id="634771.SAMN04488128_10760"/>
<reference evidence="3" key="1">
    <citation type="submission" date="2017-02" db="EMBL/GenBank/DDBJ databases">
        <authorList>
            <person name="Varghese N."/>
            <person name="Submissions S."/>
        </authorList>
    </citation>
    <scope>NUCLEOTIDE SEQUENCE [LARGE SCALE GENOMIC DNA]</scope>
    <source>
        <strain evidence="3">DSM 22224</strain>
    </source>
</reference>
<keyword evidence="3" id="KW-1185">Reference proteome</keyword>
<evidence type="ECO:0000313" key="2">
    <source>
        <dbReference type="EMBL" id="SKA45644.1"/>
    </source>
</evidence>
<dbReference type="Proteomes" id="UP000190367">
    <property type="component" value="Unassembled WGS sequence"/>
</dbReference>
<proteinExistence type="predicted"/>
<feature type="domain" description="NmrA-like" evidence="1">
    <location>
        <begin position="2"/>
        <end position="258"/>
    </location>
</feature>
<dbReference type="InterPro" id="IPR036291">
    <property type="entry name" value="NAD(P)-bd_dom_sf"/>
</dbReference>
<dbReference type="AlphaFoldDB" id="A0A1T4TYX7"/>
<name>A0A1T4TYX7_9BACT</name>
<dbReference type="OrthoDB" id="2149806at2"/>
<dbReference type="RefSeq" id="WP_078672897.1">
    <property type="nucleotide sequence ID" value="NZ_FUWZ01000007.1"/>
</dbReference>
<dbReference type="Gene3D" id="3.90.25.10">
    <property type="entry name" value="UDP-galactose 4-epimerase, domain 1"/>
    <property type="match status" value="1"/>
</dbReference>
<dbReference type="Gene3D" id="3.40.50.720">
    <property type="entry name" value="NAD(P)-binding Rossmann-like Domain"/>
    <property type="match status" value="1"/>
</dbReference>
<dbReference type="InterPro" id="IPR008030">
    <property type="entry name" value="NmrA-like"/>
</dbReference>
<dbReference type="PANTHER" id="PTHR43162:SF1">
    <property type="entry name" value="PRESTALK A DIFFERENTIATION PROTEIN A"/>
    <property type="match status" value="1"/>
</dbReference>
<organism evidence="2 3">
    <name type="scientific">Chitinophaga eiseniae</name>
    <dbReference type="NCBI Taxonomy" id="634771"/>
    <lineage>
        <taxon>Bacteria</taxon>
        <taxon>Pseudomonadati</taxon>
        <taxon>Bacteroidota</taxon>
        <taxon>Chitinophagia</taxon>
        <taxon>Chitinophagales</taxon>
        <taxon>Chitinophagaceae</taxon>
        <taxon>Chitinophaga</taxon>
    </lineage>
</organism>
<protein>
    <submittedName>
        <fullName evidence="2">Uncharacterized conserved protein YbjT, contains NAD(P)-binding and DUF2867 domains</fullName>
    </submittedName>
</protein>
<accession>A0A1T4TYX7</accession>
<dbReference type="InterPro" id="IPR051604">
    <property type="entry name" value="Ergot_Alk_Oxidoreductase"/>
</dbReference>
<dbReference type="Pfam" id="PF05368">
    <property type="entry name" value="NmrA"/>
    <property type="match status" value="1"/>
</dbReference>
<dbReference type="EMBL" id="FUWZ01000007">
    <property type="protein sequence ID" value="SKA45644.1"/>
    <property type="molecule type" value="Genomic_DNA"/>
</dbReference>
<evidence type="ECO:0000259" key="1">
    <source>
        <dbReference type="Pfam" id="PF05368"/>
    </source>
</evidence>
<evidence type="ECO:0000313" key="3">
    <source>
        <dbReference type="Proteomes" id="UP000190367"/>
    </source>
</evidence>
<dbReference type="PANTHER" id="PTHR43162">
    <property type="match status" value="1"/>
</dbReference>
<sequence>MNIIVTGSLGNISRPLTQQLVEKGHTVTVISSNPEKQAAIEAIGATAAIGSLNDTAFLEKTFTGADAVYCMTPPNYVSNEAPVDYYTRIAGNYAQALAKAGVKRVVYLSSFGAHLDRGTGVILGSHHSEKILNAVPGLSVTHIRPTSFYYNLYNFADMIRHTGFMAASYGENDKVLWVSPSDIADAVAEEMVRTAGVPAIRYVTSDERTCNEVAAVLGKAIGKPDLTWRLIPGDVMREQLETHGVPAAMAAALVELYDSLHSGALAEDFYRNPPATTGKVKIEDFAREFAAVFAKSN</sequence>